<dbReference type="InterPro" id="IPR000719">
    <property type="entry name" value="Prot_kinase_dom"/>
</dbReference>
<dbReference type="GO" id="GO:0005876">
    <property type="term" value="C:spindle microtubule"/>
    <property type="evidence" value="ECO:0000318"/>
    <property type="project" value="GO_Central"/>
</dbReference>
<evidence type="ECO:0000256" key="1">
    <source>
        <dbReference type="ARBA" id="ARBA00022527"/>
    </source>
</evidence>
<dbReference type="CDD" id="cd14007">
    <property type="entry name" value="STKc_Aurora"/>
    <property type="match status" value="1"/>
</dbReference>
<feature type="non-terminal residue" evidence="14">
    <location>
        <position position="1"/>
    </location>
</feature>
<dbReference type="VEuPathDB" id="VectorBase:ISCI012666"/>
<dbReference type="EMBL" id="ABJB010166813">
    <property type="status" value="NOT_ANNOTATED_CDS"/>
    <property type="molecule type" value="Genomic_DNA"/>
</dbReference>
<sequence length="294" mass="33828">SAFGPIAPGGKHETSNFSRSAPDWSLSDFEIGRPLGKGKFGNVYLAREKKSKFVIALKVMFKSQLEANYVKHQLRREIEIQSHLRHPHVLRLFGYFHDDVRVYLILEYAPGGELFKELTKEKKLDDKKAATFNVLVSWHSLAFCYLNRVQDNIFHVYSNYRMYATLSCLLVLKLIIVPLIFRRRDTMCGTMDYLPPEMVENSVYDERVDLWAVGVLTYELLVGHPPFEAKTASETYARIRKVDLRFPTHLCSGAKDLISRLLRKQPEERATLDEVLAHPWIQENASTSIVAATH</sequence>
<accession>B7QAM5</accession>
<dbReference type="SUPFAM" id="SSF56112">
    <property type="entry name" value="Protein kinase-like (PK-like)"/>
    <property type="match status" value="1"/>
</dbReference>
<dbReference type="GO" id="GO:0004674">
    <property type="term" value="F:protein serine/threonine kinase activity"/>
    <property type="evidence" value="ECO:0007669"/>
    <property type="project" value="UniProtKB-KW"/>
</dbReference>
<dbReference type="GO" id="GO:0032465">
    <property type="term" value="P:regulation of cytokinesis"/>
    <property type="evidence" value="ECO:0000318"/>
    <property type="project" value="GO_Central"/>
</dbReference>
<proteinExistence type="inferred from homology"/>
<organism>
    <name type="scientific">Ixodes scapularis</name>
    <name type="common">Black-legged tick</name>
    <name type="synonym">Deer tick</name>
    <dbReference type="NCBI Taxonomy" id="6945"/>
    <lineage>
        <taxon>Eukaryota</taxon>
        <taxon>Metazoa</taxon>
        <taxon>Ecdysozoa</taxon>
        <taxon>Arthropoda</taxon>
        <taxon>Chelicerata</taxon>
        <taxon>Arachnida</taxon>
        <taxon>Acari</taxon>
        <taxon>Parasitiformes</taxon>
        <taxon>Ixodida</taxon>
        <taxon>Ixodoidea</taxon>
        <taxon>Ixodidae</taxon>
        <taxon>Ixodinae</taxon>
        <taxon>Ixodes</taxon>
    </lineage>
</organism>
<dbReference type="VEuPathDB" id="VectorBase:ISCW012666"/>
<dbReference type="EMBL" id="ABJB010420094">
    <property type="status" value="NOT_ANNOTATED_CDS"/>
    <property type="molecule type" value="Genomic_DNA"/>
</dbReference>
<dbReference type="STRING" id="6945.B7QAM5"/>
<keyword evidence="5 8" id="KW-0067">ATP-binding</keyword>
<protein>
    <recommendedName>
        <fullName evidence="10">Aurora kinase</fullName>
        <ecNumber evidence="10">2.7.11.1</ecNumber>
    </recommendedName>
</protein>
<dbReference type="EMBL" id="ABJB010829351">
    <property type="status" value="NOT_ANNOTATED_CDS"/>
    <property type="molecule type" value="Genomic_DNA"/>
</dbReference>
<evidence type="ECO:0000313" key="14">
    <source>
        <dbReference type="EMBL" id="EEC15897.1"/>
    </source>
</evidence>
<evidence type="ECO:0000256" key="8">
    <source>
        <dbReference type="PIRSR" id="PIRSR630616-2"/>
    </source>
</evidence>
<reference evidence="14 16" key="1">
    <citation type="submission" date="2008-03" db="EMBL/GenBank/DDBJ databases">
        <title>Annotation of Ixodes scapularis.</title>
        <authorList>
            <consortium name="Ixodes scapularis Genome Project Consortium"/>
            <person name="Caler E."/>
            <person name="Hannick L.I."/>
            <person name="Bidwell S."/>
            <person name="Joardar V."/>
            <person name="Thiagarajan M."/>
            <person name="Amedeo P."/>
            <person name="Galinsky K.J."/>
            <person name="Schobel S."/>
            <person name="Inman J."/>
            <person name="Hostetler J."/>
            <person name="Miller J."/>
            <person name="Hammond M."/>
            <person name="Megy K."/>
            <person name="Lawson D."/>
            <person name="Kodira C."/>
            <person name="Sutton G."/>
            <person name="Meyer J."/>
            <person name="Hill C.A."/>
            <person name="Birren B."/>
            <person name="Nene V."/>
            <person name="Collins F."/>
            <person name="Alarcon-Chaidez F."/>
            <person name="Wikel S."/>
            <person name="Strausberg R."/>
        </authorList>
    </citation>
    <scope>NUCLEOTIDE SEQUENCE [LARGE SCALE GENOMIC DNA]</scope>
    <source>
        <strain evidence="16">Wikel</strain>
        <strain evidence="14">Wikel colony</strain>
    </source>
</reference>
<dbReference type="VEuPathDB" id="VectorBase:ISCP_000131"/>
<dbReference type="GO" id="GO:0051233">
    <property type="term" value="C:spindle midzone"/>
    <property type="evidence" value="ECO:0000318"/>
    <property type="project" value="GO_Central"/>
</dbReference>
<evidence type="ECO:0000256" key="9">
    <source>
        <dbReference type="PROSITE-ProRule" id="PRU10141"/>
    </source>
</evidence>
<dbReference type="InterPro" id="IPR011009">
    <property type="entry name" value="Kinase-like_dom_sf"/>
</dbReference>
<feature type="binding site" evidence="8">
    <location>
        <position position="39"/>
    </location>
    <ligand>
        <name>ATP</name>
        <dbReference type="ChEBI" id="CHEBI:30616"/>
    </ligand>
</feature>
<dbReference type="OrthoDB" id="377346at2759"/>
<evidence type="ECO:0000256" key="12">
    <source>
        <dbReference type="SAM" id="Phobius"/>
    </source>
</evidence>
<evidence type="ECO:0000256" key="3">
    <source>
        <dbReference type="ARBA" id="ARBA00022741"/>
    </source>
</evidence>
<dbReference type="GO" id="GO:0000776">
    <property type="term" value="C:kinetochore"/>
    <property type="evidence" value="ECO:0000318"/>
    <property type="project" value="GO_Central"/>
</dbReference>
<dbReference type="Gene3D" id="3.30.200.20">
    <property type="entry name" value="Phosphorylase Kinase, domain 1"/>
    <property type="match status" value="1"/>
</dbReference>
<dbReference type="GO" id="GO:0005524">
    <property type="term" value="F:ATP binding"/>
    <property type="evidence" value="ECO:0007669"/>
    <property type="project" value="UniProtKB-UniRule"/>
</dbReference>
<dbReference type="PROSITE" id="PS00107">
    <property type="entry name" value="PROTEIN_KINASE_ATP"/>
    <property type="match status" value="1"/>
</dbReference>
<dbReference type="EC" id="2.7.11.1" evidence="10"/>
<feature type="transmembrane region" description="Helical" evidence="12">
    <location>
        <begin position="160"/>
        <end position="181"/>
    </location>
</feature>
<evidence type="ECO:0000259" key="13">
    <source>
        <dbReference type="PROSITE" id="PS50011"/>
    </source>
</evidence>
<dbReference type="EnsemblMetazoa" id="ISCW012666-RA">
    <property type="protein sequence ID" value="ISCW012666-PA"/>
    <property type="gene ID" value="ISCW012666"/>
</dbReference>
<dbReference type="FunFam" id="3.30.200.20:FF:000042">
    <property type="entry name" value="Aurora kinase A"/>
    <property type="match status" value="1"/>
</dbReference>
<evidence type="ECO:0000256" key="11">
    <source>
        <dbReference type="SAM" id="MobiDB-lite"/>
    </source>
</evidence>
<evidence type="ECO:0000313" key="15">
    <source>
        <dbReference type="EnsemblMetazoa" id="ISCW012666-PA"/>
    </source>
</evidence>
<keyword evidence="12" id="KW-1133">Transmembrane helix</keyword>
<comment type="catalytic activity">
    <reaction evidence="6 10">
        <text>L-threonyl-[protein] + ATP = O-phospho-L-threonyl-[protein] + ADP + H(+)</text>
        <dbReference type="Rhea" id="RHEA:46608"/>
        <dbReference type="Rhea" id="RHEA-COMP:11060"/>
        <dbReference type="Rhea" id="RHEA-COMP:11605"/>
        <dbReference type="ChEBI" id="CHEBI:15378"/>
        <dbReference type="ChEBI" id="CHEBI:30013"/>
        <dbReference type="ChEBI" id="CHEBI:30616"/>
        <dbReference type="ChEBI" id="CHEBI:61977"/>
        <dbReference type="ChEBI" id="CHEBI:456216"/>
        <dbReference type="EC" id="2.7.11.1"/>
    </reaction>
</comment>
<feature type="region of interest" description="Disordered" evidence="11">
    <location>
        <begin position="1"/>
        <end position="20"/>
    </location>
</feature>
<keyword evidence="12" id="KW-0812">Transmembrane</keyword>
<dbReference type="HOGENOM" id="CLU_000288_63_0_1"/>
<evidence type="ECO:0000256" key="10">
    <source>
        <dbReference type="RuleBase" id="RU367134"/>
    </source>
</evidence>
<comment type="similarity">
    <text evidence="10">Belongs to the protein kinase superfamily. Ser/Thr protein kinase family. Aurora subfamily.</text>
</comment>
<dbReference type="Proteomes" id="UP000001555">
    <property type="component" value="Unassembled WGS sequence"/>
</dbReference>
<dbReference type="GO" id="GO:0032133">
    <property type="term" value="C:chromosome passenger complex"/>
    <property type="evidence" value="ECO:0000318"/>
    <property type="project" value="GO_Central"/>
</dbReference>
<name>B7QAM5_IXOSC</name>
<dbReference type="Pfam" id="PF00069">
    <property type="entry name" value="Pkinase"/>
    <property type="match status" value="2"/>
</dbReference>
<dbReference type="PANTHER" id="PTHR24350">
    <property type="entry name" value="SERINE/THREONINE-PROTEIN KINASE IAL-RELATED"/>
    <property type="match status" value="1"/>
</dbReference>
<dbReference type="PaxDb" id="6945-B7QAM5"/>
<evidence type="ECO:0000256" key="7">
    <source>
        <dbReference type="ARBA" id="ARBA00048679"/>
    </source>
</evidence>
<dbReference type="InterPro" id="IPR030616">
    <property type="entry name" value="Aur-like"/>
</dbReference>
<keyword evidence="4 10" id="KW-0418">Kinase</keyword>
<evidence type="ECO:0000256" key="4">
    <source>
        <dbReference type="ARBA" id="ARBA00022777"/>
    </source>
</evidence>
<keyword evidence="2 10" id="KW-0808">Transferase</keyword>
<evidence type="ECO:0000256" key="5">
    <source>
        <dbReference type="ARBA" id="ARBA00022840"/>
    </source>
</evidence>
<dbReference type="GO" id="GO:0005634">
    <property type="term" value="C:nucleus"/>
    <property type="evidence" value="ECO:0000318"/>
    <property type="project" value="GO_Central"/>
</dbReference>
<gene>
    <name evidence="14" type="ORF">IscW_ISCW012666</name>
</gene>
<dbReference type="PROSITE" id="PS50011">
    <property type="entry name" value="PROTEIN_KINASE_DOM"/>
    <property type="match status" value="1"/>
</dbReference>
<keyword evidence="3 8" id="KW-0547">Nucleotide-binding</keyword>
<keyword evidence="16" id="KW-1185">Reference proteome</keyword>
<evidence type="ECO:0000256" key="6">
    <source>
        <dbReference type="ARBA" id="ARBA00047899"/>
    </source>
</evidence>
<dbReference type="FunCoup" id="B7QAM5">
    <property type="interactions" value="374"/>
</dbReference>
<keyword evidence="1 10" id="KW-0723">Serine/threonine-protein kinase</keyword>
<dbReference type="Gene3D" id="1.10.510.10">
    <property type="entry name" value="Transferase(Phosphotransferase) domain 1"/>
    <property type="match status" value="1"/>
</dbReference>
<evidence type="ECO:0000313" key="16">
    <source>
        <dbReference type="Proteomes" id="UP000001555"/>
    </source>
</evidence>
<reference evidence="15" key="2">
    <citation type="submission" date="2020-05" db="UniProtKB">
        <authorList>
            <consortium name="EnsemblMetazoa"/>
        </authorList>
    </citation>
    <scope>IDENTIFICATION</scope>
    <source>
        <strain evidence="15">wikel</strain>
    </source>
</reference>
<evidence type="ECO:0000256" key="2">
    <source>
        <dbReference type="ARBA" id="ARBA00022679"/>
    </source>
</evidence>
<keyword evidence="12" id="KW-0472">Membrane</keyword>
<comment type="catalytic activity">
    <reaction evidence="7 10">
        <text>L-seryl-[protein] + ATP = O-phospho-L-seryl-[protein] + ADP + H(+)</text>
        <dbReference type="Rhea" id="RHEA:17989"/>
        <dbReference type="Rhea" id="RHEA-COMP:9863"/>
        <dbReference type="Rhea" id="RHEA-COMP:11604"/>
        <dbReference type="ChEBI" id="CHEBI:15378"/>
        <dbReference type="ChEBI" id="CHEBI:29999"/>
        <dbReference type="ChEBI" id="CHEBI:30616"/>
        <dbReference type="ChEBI" id="CHEBI:83421"/>
        <dbReference type="ChEBI" id="CHEBI:456216"/>
        <dbReference type="EC" id="2.7.11.1"/>
    </reaction>
</comment>
<feature type="binding site" evidence="8">
    <location>
        <begin position="107"/>
        <end position="109"/>
    </location>
    <ligand>
        <name>ATP</name>
        <dbReference type="ChEBI" id="CHEBI:30616"/>
    </ligand>
</feature>
<dbReference type="InterPro" id="IPR017441">
    <property type="entry name" value="Protein_kinase_ATP_BS"/>
</dbReference>
<feature type="domain" description="Protein kinase" evidence="13">
    <location>
        <begin position="29"/>
        <end position="281"/>
    </location>
</feature>
<dbReference type="GO" id="GO:0000922">
    <property type="term" value="C:spindle pole"/>
    <property type="evidence" value="ECO:0000318"/>
    <property type="project" value="GO_Central"/>
</dbReference>
<dbReference type="PIRSF" id="PIRSF000654">
    <property type="entry name" value="Integrin-linked_kinase"/>
    <property type="match status" value="1"/>
</dbReference>
<dbReference type="GO" id="GO:0005813">
    <property type="term" value="C:centrosome"/>
    <property type="evidence" value="ECO:0000318"/>
    <property type="project" value="GO_Central"/>
</dbReference>
<dbReference type="EMBL" id="DS896119">
    <property type="protein sequence ID" value="EEC15897.1"/>
    <property type="molecule type" value="Genomic_DNA"/>
</dbReference>
<feature type="binding site" evidence="8 9">
    <location>
        <position position="58"/>
    </location>
    <ligand>
        <name>ATP</name>
        <dbReference type="ChEBI" id="CHEBI:30616"/>
    </ligand>
</feature>
<dbReference type="GO" id="GO:0007052">
    <property type="term" value="P:mitotic spindle organization"/>
    <property type="evidence" value="ECO:0000318"/>
    <property type="project" value="GO_Central"/>
</dbReference>
<dbReference type="AlphaFoldDB" id="B7QAM5"/>